<dbReference type="AlphaFoldDB" id="T0JLQ9"/>
<dbReference type="STRING" id="1237896.T0JLQ9"/>
<organism evidence="2 3">
    <name type="scientific">Colletotrichum gloeosporioides (strain Cg-14)</name>
    <name type="common">Anthracnose fungus</name>
    <name type="synonym">Glomerella cingulata</name>
    <dbReference type="NCBI Taxonomy" id="1237896"/>
    <lineage>
        <taxon>Eukaryota</taxon>
        <taxon>Fungi</taxon>
        <taxon>Dikarya</taxon>
        <taxon>Ascomycota</taxon>
        <taxon>Pezizomycotina</taxon>
        <taxon>Sordariomycetes</taxon>
        <taxon>Hypocreomycetidae</taxon>
        <taxon>Glomerellales</taxon>
        <taxon>Glomerellaceae</taxon>
        <taxon>Colletotrichum</taxon>
        <taxon>Colletotrichum gloeosporioides species complex</taxon>
    </lineage>
</organism>
<sequence>MVSNDPIHNAASDGDPWPTSKEDRQSLASIVVQGAVVAVVAPHNTSSATHSYQQQQSAANFEDFAAEAAQTRKKKNGAESAHDPTLIHALQLIKTVTSSSGAISQKVCAIHLAFFDFKPETGAPASLDEHLGIRAADHMNVDISLAVLATVPVPARMCS</sequence>
<dbReference type="Proteomes" id="UP000015530">
    <property type="component" value="Unassembled WGS sequence"/>
</dbReference>
<dbReference type="EMBL" id="AMYD01004085">
    <property type="protein sequence ID" value="EQB44127.1"/>
    <property type="molecule type" value="Genomic_DNA"/>
</dbReference>
<dbReference type="OrthoDB" id="2192888at2759"/>
<gene>
    <name evidence="2" type="ORF">CGLO_17154</name>
</gene>
<protein>
    <submittedName>
        <fullName evidence="2">Uncharacterized protein</fullName>
    </submittedName>
</protein>
<accession>T0JLQ9</accession>
<reference evidence="3" key="1">
    <citation type="journal article" date="2013" name="Mol. Plant Microbe Interact.">
        <title>Global aspects of pacC regulation of pathogenicity genes in Colletotrichum gloeosporioides as revealed by transcriptome analysis.</title>
        <authorList>
            <person name="Alkan N."/>
            <person name="Meng X."/>
            <person name="Friedlander G."/>
            <person name="Reuveni E."/>
            <person name="Sukno S."/>
            <person name="Sherman A."/>
            <person name="Thon M."/>
            <person name="Fluhr R."/>
            <person name="Prusky D."/>
        </authorList>
    </citation>
    <scope>NUCLEOTIDE SEQUENCE [LARGE SCALE GENOMIC DNA]</scope>
    <source>
        <strain evidence="3">Cg-14</strain>
    </source>
</reference>
<comment type="caution">
    <text evidence="2">The sequence shown here is derived from an EMBL/GenBank/DDBJ whole genome shotgun (WGS) entry which is preliminary data.</text>
</comment>
<proteinExistence type="predicted"/>
<evidence type="ECO:0000313" key="2">
    <source>
        <dbReference type="EMBL" id="EQB44127.1"/>
    </source>
</evidence>
<feature type="region of interest" description="Disordered" evidence="1">
    <location>
        <begin position="1"/>
        <end position="24"/>
    </location>
</feature>
<evidence type="ECO:0000313" key="3">
    <source>
        <dbReference type="Proteomes" id="UP000015530"/>
    </source>
</evidence>
<name>T0JLQ9_COLGC</name>
<dbReference type="HOGENOM" id="CLU_1660610_0_0_1"/>
<evidence type="ECO:0000256" key="1">
    <source>
        <dbReference type="SAM" id="MobiDB-lite"/>
    </source>
</evidence>